<feature type="compositionally biased region" description="Polar residues" evidence="10">
    <location>
        <begin position="737"/>
        <end position="748"/>
    </location>
</feature>
<dbReference type="Pfam" id="PF13426">
    <property type="entry name" value="PAS_9"/>
    <property type="match status" value="2"/>
</dbReference>
<comment type="catalytic activity">
    <reaction evidence="7">
        <text>L-threonyl-[protein] + ATP = O-phospho-L-threonyl-[protein] + ADP + H(+)</text>
        <dbReference type="Rhea" id="RHEA:46608"/>
        <dbReference type="Rhea" id="RHEA-COMP:11060"/>
        <dbReference type="Rhea" id="RHEA-COMP:11605"/>
        <dbReference type="ChEBI" id="CHEBI:15378"/>
        <dbReference type="ChEBI" id="CHEBI:30013"/>
        <dbReference type="ChEBI" id="CHEBI:30616"/>
        <dbReference type="ChEBI" id="CHEBI:61977"/>
        <dbReference type="ChEBI" id="CHEBI:456216"/>
        <dbReference type="EC" id="2.7.11.1"/>
    </reaction>
</comment>
<dbReference type="PROSITE" id="PS50011">
    <property type="entry name" value="PROTEIN_KINASE_DOM"/>
    <property type="match status" value="1"/>
</dbReference>
<dbReference type="EC" id="2.7.11.1" evidence="1"/>
<comment type="catalytic activity">
    <reaction evidence="8">
        <text>L-seryl-[protein] + ATP = O-phospho-L-seryl-[protein] + ADP + H(+)</text>
        <dbReference type="Rhea" id="RHEA:17989"/>
        <dbReference type="Rhea" id="RHEA-COMP:9863"/>
        <dbReference type="Rhea" id="RHEA-COMP:11604"/>
        <dbReference type="ChEBI" id="CHEBI:15378"/>
        <dbReference type="ChEBI" id="CHEBI:29999"/>
        <dbReference type="ChEBI" id="CHEBI:30616"/>
        <dbReference type="ChEBI" id="CHEBI:83421"/>
        <dbReference type="ChEBI" id="CHEBI:456216"/>
        <dbReference type="EC" id="2.7.11.1"/>
    </reaction>
</comment>
<feature type="region of interest" description="Disordered" evidence="10">
    <location>
        <begin position="526"/>
        <end position="866"/>
    </location>
</feature>
<keyword evidence="3" id="KW-0808">Transferase</keyword>
<feature type="domain" description="Protein kinase" evidence="11">
    <location>
        <begin position="1222"/>
        <end position="1474"/>
    </location>
</feature>
<dbReference type="PROSITE" id="PS00107">
    <property type="entry name" value="PROTEIN_KINASE_ATP"/>
    <property type="match status" value="1"/>
</dbReference>
<feature type="compositionally biased region" description="Basic and acidic residues" evidence="10">
    <location>
        <begin position="749"/>
        <end position="767"/>
    </location>
</feature>
<dbReference type="PANTHER" id="PTHR24346">
    <property type="entry name" value="MAP/MICROTUBULE AFFINITY-REGULATING KINASE"/>
    <property type="match status" value="1"/>
</dbReference>
<evidence type="ECO:0000256" key="5">
    <source>
        <dbReference type="ARBA" id="ARBA00022777"/>
    </source>
</evidence>
<gene>
    <name evidence="13" type="primary">AATK</name>
</gene>
<evidence type="ECO:0000313" key="14">
    <source>
        <dbReference type="Proteomes" id="UP000823872"/>
    </source>
</evidence>
<evidence type="ECO:0000256" key="10">
    <source>
        <dbReference type="SAM" id="MobiDB-lite"/>
    </source>
</evidence>
<dbReference type="Gene3D" id="3.30.200.20">
    <property type="entry name" value="Phosphorylase Kinase, domain 1"/>
    <property type="match status" value="1"/>
</dbReference>
<evidence type="ECO:0000313" key="13">
    <source>
        <dbReference type="Ensembl" id="ENSFCTP00005020792.1"/>
    </source>
</evidence>
<evidence type="ECO:0000256" key="6">
    <source>
        <dbReference type="ARBA" id="ARBA00022840"/>
    </source>
</evidence>
<dbReference type="PANTHER" id="PTHR24346:SF51">
    <property type="entry name" value="PAS DOMAIN-CONTAINING SERINE_THREONINE-PROTEIN KINASE"/>
    <property type="match status" value="1"/>
</dbReference>
<evidence type="ECO:0000259" key="12">
    <source>
        <dbReference type="PROSITE" id="PS50112"/>
    </source>
</evidence>
<dbReference type="Ensembl" id="ENSFCTT00005031544.1">
    <property type="protein sequence ID" value="ENSFCTP00005020792.1"/>
    <property type="gene ID" value="ENSFCTG00005011173.1"/>
</dbReference>
<dbReference type="Pfam" id="PF00069">
    <property type="entry name" value="Pkinase"/>
    <property type="match status" value="1"/>
</dbReference>
<feature type="region of interest" description="Disordered" evidence="10">
    <location>
        <begin position="463"/>
        <end position="513"/>
    </location>
</feature>
<feature type="region of interest" description="Disordered" evidence="10">
    <location>
        <begin position="1"/>
        <end position="31"/>
    </location>
</feature>
<dbReference type="InterPro" id="IPR011009">
    <property type="entry name" value="Kinase-like_dom_sf"/>
</dbReference>
<keyword evidence="5" id="KW-0418">Kinase</keyword>
<keyword evidence="2" id="KW-0723">Serine/threonine-protein kinase</keyword>
<keyword evidence="14" id="KW-1185">Reference proteome</keyword>
<organism evidence="13 14">
    <name type="scientific">Felis catus</name>
    <name type="common">Cat</name>
    <name type="synonym">Felis silvestris catus</name>
    <dbReference type="NCBI Taxonomy" id="9685"/>
    <lineage>
        <taxon>Eukaryota</taxon>
        <taxon>Metazoa</taxon>
        <taxon>Chordata</taxon>
        <taxon>Craniata</taxon>
        <taxon>Vertebrata</taxon>
        <taxon>Euteleostomi</taxon>
        <taxon>Mammalia</taxon>
        <taxon>Eutheria</taxon>
        <taxon>Laurasiatheria</taxon>
        <taxon>Carnivora</taxon>
        <taxon>Feliformia</taxon>
        <taxon>Felidae</taxon>
        <taxon>Felinae</taxon>
        <taxon>Felis</taxon>
    </lineage>
</organism>
<evidence type="ECO:0000256" key="7">
    <source>
        <dbReference type="ARBA" id="ARBA00047899"/>
    </source>
</evidence>
<protein>
    <recommendedName>
        <fullName evidence="1">non-specific serine/threonine protein kinase</fullName>
        <ecNumber evidence="1">2.7.11.1</ecNumber>
    </recommendedName>
</protein>
<dbReference type="SUPFAM" id="SSF56112">
    <property type="entry name" value="Protein kinase-like (PK-like)"/>
    <property type="match status" value="1"/>
</dbReference>
<feature type="binding site" evidence="9">
    <location>
        <position position="1255"/>
    </location>
    <ligand>
        <name>ATP</name>
        <dbReference type="ChEBI" id="CHEBI:30616"/>
    </ligand>
</feature>
<dbReference type="InterPro" id="IPR000719">
    <property type="entry name" value="Prot_kinase_dom"/>
</dbReference>
<evidence type="ECO:0000256" key="1">
    <source>
        <dbReference type="ARBA" id="ARBA00012513"/>
    </source>
</evidence>
<evidence type="ECO:0000256" key="4">
    <source>
        <dbReference type="ARBA" id="ARBA00022741"/>
    </source>
</evidence>
<feature type="compositionally biased region" description="Polar residues" evidence="10">
    <location>
        <begin position="597"/>
        <end position="611"/>
    </location>
</feature>
<keyword evidence="4 9" id="KW-0547">Nucleotide-binding</keyword>
<feature type="region of interest" description="Disordered" evidence="10">
    <location>
        <begin position="1038"/>
        <end position="1059"/>
    </location>
</feature>
<dbReference type="NCBIfam" id="TIGR00229">
    <property type="entry name" value="sensory_box"/>
    <property type="match status" value="1"/>
</dbReference>
<sequence>MEGGGPAESPAVRTTSEPRRSSSSAHRHLSRRNGLAKLCQSRMALSGTRPFWASWVAVSKTQARGRSGLWPLCLFLLRGRALCAGGGAGRSLSCAAVILRHEPVLRSVCERDPGLGCLAKGRWSSYCLSSLAAQNMCASKPHCLVAPERSDAAGSLGGASCCSLLRGLSLGRSTPLLPAPVSNPNKAVFTVDAKTTEILVANDKACQLLGYSSHDLIGQKLTQFFLKPDSDVVKALSEEHVEADGHAAVVFGTVVDIVSRSGEKVPVSVWMKKVKRERSLCCVVMLEPVERVSAWVAFQSDGTITSCDSLFPLLYGYTSGEEVLGQHMADLIPSVQLPPPGELVPQNLKIQRSVGRAKDGTTFPLSLKLKSEPRSEMVEDGRAVPERGYSASVWVFSTISGLITLLPDGTIYGINHSFALMLFGYGKTELLGKNITFLIPGFYDYMELAYDSSLPRPNLTNCLDVGNQSEPGESAVDPHQGWDPAGEAKGRPSLFLPDSRVNGSLVGDHELPRGETLEVAGSREAFAGTGGQADPGGHLPPALPPLPVPRGDNIPEGSLPAQERSSPKDQQNIPEGCPPSQEQSLPEDRRNIPEGCSPSQEQSLSEGQWNISGGCPPSQEQSLPEDQQKFPEGCPPSQEYSLPEDQRNIPEGCPPCQEQSLPEDQRNIPEGSSLAFSKWLFPEGQQQNTPEGSLAALREKSLSKDQQNTLERSPTTQEYSLSKDQRNLPEGCPPAHSQWSLPEAQQDTVLEKEERAAPESLIRDLEGKSGSGPRDTWMFASREDSEGPAPAEGGSRNPGVCGPHQEAQLEGAGVSSAGGSNHRAGSIMPVPHAAGQPAGQRLLPCYPRYGGEQNPQPGSPPRAAPPSFWKPVLDEPWAGESDRDELQTCLIKERLSKWSVVGPPGVSYTEHPLFSAPVSLCDPGGGGPRSRVGSSAAYYALATDLPGVLDAVQAREADGNSFSWNLKELFFGERTDRTFSNRSCTALELVEMASPSLAGSDADLSGPHGPGSQVLDDRELLLLTGTCLHLGEVQPRESCLGRGPAEPSETRVVSSGPYKVSGRENPTCVLPTPGAGSVEVCPLEEPRLNFQVTSTPVKGDSPAMPGAPLQHEIQEGTYSGSCYHRDGSWLSVQFEVKRVELQGSATLFCCWLVKDLLRSHRDSAARTRLLLASLPSSSHSMCELSGPSTGEMLRSKPWFEEPPTALEVEGLAACEGAYSRKYSTLSPLGSGAFGFVWTAVDREENKEVVVKFIKKEKVLEDCWIEDPKLGKVTLEIAILSRVEHANIIKVVDVFENQEFFQLVMEKHGSGLDLFAFIDRHPGLDEPLASYIFRQLVSAVAYLRSKSIIHRDIKDENIVIAEDFTIKLIDFGSAAYLEKGRLFHTFCGTIEYCAPEVLLGNPYKGPELEMWSLGVTLYTLIFEENPFCELEETMEAVIHPPFLVSEDLMNLVSGLLQPIPEQRTTLEKLVTDPWVTQPVNLADYTWDEVCRVNKPESGGLSALSLEMESRCAREVAPEPCGALCPRGGPC</sequence>
<dbReference type="PROSITE" id="PS00108">
    <property type="entry name" value="PROTEIN_KINASE_ST"/>
    <property type="match status" value="1"/>
</dbReference>
<dbReference type="InterPro" id="IPR000014">
    <property type="entry name" value="PAS"/>
</dbReference>
<dbReference type="Gene3D" id="3.30.450.20">
    <property type="entry name" value="PAS domain"/>
    <property type="match status" value="1"/>
</dbReference>
<dbReference type="CDD" id="cd14004">
    <property type="entry name" value="STKc_PASK"/>
    <property type="match status" value="1"/>
</dbReference>
<dbReference type="Proteomes" id="UP000823872">
    <property type="component" value="Chromosome C1"/>
</dbReference>
<evidence type="ECO:0000256" key="9">
    <source>
        <dbReference type="PROSITE-ProRule" id="PRU10141"/>
    </source>
</evidence>
<dbReference type="SUPFAM" id="SSF55785">
    <property type="entry name" value="PYP-like sensor domain (PAS domain)"/>
    <property type="match status" value="1"/>
</dbReference>
<accession>A0ABI7XEC8</accession>
<dbReference type="Gene3D" id="1.10.510.10">
    <property type="entry name" value="Transferase(Phosphotransferase) domain 1"/>
    <property type="match status" value="1"/>
</dbReference>
<evidence type="ECO:0000256" key="8">
    <source>
        <dbReference type="ARBA" id="ARBA00048679"/>
    </source>
</evidence>
<dbReference type="SMART" id="SM00220">
    <property type="entry name" value="S_TKc"/>
    <property type="match status" value="1"/>
</dbReference>
<reference evidence="13" key="2">
    <citation type="submission" date="2025-08" db="UniProtKB">
        <authorList>
            <consortium name="Ensembl"/>
        </authorList>
    </citation>
    <scope>IDENTIFICATION</scope>
    <source>
        <strain evidence="13">breed Abyssinian</strain>
    </source>
</reference>
<dbReference type="CDD" id="cd00130">
    <property type="entry name" value="PAS"/>
    <property type="match status" value="3"/>
</dbReference>
<dbReference type="SMART" id="SM00091">
    <property type="entry name" value="PAS"/>
    <property type="match status" value="3"/>
</dbReference>
<dbReference type="GeneTree" id="ENSGT00940000159035"/>
<proteinExistence type="predicted"/>
<keyword evidence="6 9" id="KW-0067">ATP-binding</keyword>
<reference evidence="13" key="3">
    <citation type="submission" date="2025-09" db="UniProtKB">
        <authorList>
            <consortium name="Ensembl"/>
        </authorList>
    </citation>
    <scope>IDENTIFICATION</scope>
    <source>
        <strain evidence="13">breed Abyssinian</strain>
    </source>
</reference>
<name>A0ABI7XEC8_FELCA</name>
<dbReference type="InterPro" id="IPR008271">
    <property type="entry name" value="Ser/Thr_kinase_AS"/>
</dbReference>
<feature type="compositionally biased region" description="Polar residues" evidence="10">
    <location>
        <begin position="704"/>
        <end position="720"/>
    </location>
</feature>
<reference evidence="13 14" key="1">
    <citation type="submission" date="2021-02" db="EMBL/GenBank/DDBJ databases">
        <title>Safari Cat Assemblies.</title>
        <authorList>
            <person name="Bredemeyer K.R."/>
            <person name="Murphy W.J."/>
        </authorList>
    </citation>
    <scope>NUCLEOTIDE SEQUENCE [LARGE SCALE GENOMIC DNA]</scope>
</reference>
<feature type="domain" description="PAS" evidence="12">
    <location>
        <begin position="173"/>
        <end position="244"/>
    </location>
</feature>
<dbReference type="InterPro" id="IPR017441">
    <property type="entry name" value="Protein_kinase_ATP_BS"/>
</dbReference>
<evidence type="ECO:0000259" key="11">
    <source>
        <dbReference type="PROSITE" id="PS50011"/>
    </source>
</evidence>
<dbReference type="InterPro" id="IPR035965">
    <property type="entry name" value="PAS-like_dom_sf"/>
</dbReference>
<evidence type="ECO:0000256" key="3">
    <source>
        <dbReference type="ARBA" id="ARBA00022679"/>
    </source>
</evidence>
<evidence type="ECO:0000256" key="2">
    <source>
        <dbReference type="ARBA" id="ARBA00022527"/>
    </source>
</evidence>
<dbReference type="PROSITE" id="PS50112">
    <property type="entry name" value="PAS"/>
    <property type="match status" value="1"/>
</dbReference>